<proteinExistence type="predicted"/>
<gene>
    <name evidence="1" type="ORF">PAPOLLO_LOCUS27163</name>
</gene>
<dbReference type="OrthoDB" id="272985at2759"/>
<accession>A0A8S3YC13</accession>
<organism evidence="1 2">
    <name type="scientific">Parnassius apollo</name>
    <name type="common">Apollo butterfly</name>
    <name type="synonym">Papilio apollo</name>
    <dbReference type="NCBI Taxonomy" id="110799"/>
    <lineage>
        <taxon>Eukaryota</taxon>
        <taxon>Metazoa</taxon>
        <taxon>Ecdysozoa</taxon>
        <taxon>Arthropoda</taxon>
        <taxon>Hexapoda</taxon>
        <taxon>Insecta</taxon>
        <taxon>Pterygota</taxon>
        <taxon>Neoptera</taxon>
        <taxon>Endopterygota</taxon>
        <taxon>Lepidoptera</taxon>
        <taxon>Glossata</taxon>
        <taxon>Ditrysia</taxon>
        <taxon>Papilionoidea</taxon>
        <taxon>Papilionidae</taxon>
        <taxon>Parnassiinae</taxon>
        <taxon>Parnassini</taxon>
        <taxon>Parnassius</taxon>
        <taxon>Parnassius</taxon>
    </lineage>
</organism>
<sequence>MLVFCGIANPLLLWEKYRHLLSEDFLRAPRCTTGDNTEATDEHVLNSCLSSLQDMVISIGGSSLVDYGLPSPQHLDVQERGNREYNSEINYDPRAMSTVVNDHVCKFTSEQKQIFDTILESVGLGQVDSGQVVLPEILGRVVSTLEDLIRLVYGDINRIPHQDNSWVC</sequence>
<keyword evidence="2" id="KW-1185">Reference proteome</keyword>
<dbReference type="EMBL" id="CAJQZP010001624">
    <property type="protein sequence ID" value="CAG5057392.1"/>
    <property type="molecule type" value="Genomic_DNA"/>
</dbReference>
<dbReference type="Proteomes" id="UP000691718">
    <property type="component" value="Unassembled WGS sequence"/>
</dbReference>
<dbReference type="AlphaFoldDB" id="A0A8S3YC13"/>
<reference evidence="1" key="1">
    <citation type="submission" date="2021-04" db="EMBL/GenBank/DDBJ databases">
        <authorList>
            <person name="Tunstrom K."/>
        </authorList>
    </citation>
    <scope>NUCLEOTIDE SEQUENCE</scope>
</reference>
<evidence type="ECO:0000313" key="1">
    <source>
        <dbReference type="EMBL" id="CAG5057392.1"/>
    </source>
</evidence>
<name>A0A8S3YC13_PARAO</name>
<comment type="caution">
    <text evidence="1">The sequence shown here is derived from an EMBL/GenBank/DDBJ whole genome shotgun (WGS) entry which is preliminary data.</text>
</comment>
<evidence type="ECO:0000313" key="2">
    <source>
        <dbReference type="Proteomes" id="UP000691718"/>
    </source>
</evidence>
<protein>
    <submittedName>
        <fullName evidence="1">(apollo) hypothetical protein</fullName>
    </submittedName>
</protein>